<feature type="domain" description="DUF6534" evidence="2">
    <location>
        <begin position="164"/>
        <end position="244"/>
    </location>
</feature>
<accession>A0AAD6VEI8</accession>
<evidence type="ECO:0000313" key="4">
    <source>
        <dbReference type="Proteomes" id="UP001219525"/>
    </source>
</evidence>
<gene>
    <name evidence="3" type="ORF">GGX14DRAFT_116601</name>
</gene>
<dbReference type="PANTHER" id="PTHR40465">
    <property type="entry name" value="CHROMOSOME 1, WHOLE GENOME SHOTGUN SEQUENCE"/>
    <property type="match status" value="1"/>
</dbReference>
<keyword evidence="1" id="KW-0812">Transmembrane</keyword>
<feature type="transmembrane region" description="Helical" evidence="1">
    <location>
        <begin position="226"/>
        <end position="246"/>
    </location>
</feature>
<feature type="transmembrane region" description="Helical" evidence="1">
    <location>
        <begin position="12"/>
        <end position="34"/>
    </location>
</feature>
<dbReference type="Pfam" id="PF20152">
    <property type="entry name" value="DUF6534"/>
    <property type="match status" value="1"/>
</dbReference>
<feature type="transmembrane region" description="Helical" evidence="1">
    <location>
        <begin position="46"/>
        <end position="69"/>
    </location>
</feature>
<organism evidence="3 4">
    <name type="scientific">Mycena pura</name>
    <dbReference type="NCBI Taxonomy" id="153505"/>
    <lineage>
        <taxon>Eukaryota</taxon>
        <taxon>Fungi</taxon>
        <taxon>Dikarya</taxon>
        <taxon>Basidiomycota</taxon>
        <taxon>Agaricomycotina</taxon>
        <taxon>Agaricomycetes</taxon>
        <taxon>Agaricomycetidae</taxon>
        <taxon>Agaricales</taxon>
        <taxon>Marasmiineae</taxon>
        <taxon>Mycenaceae</taxon>
        <taxon>Mycena</taxon>
    </lineage>
</organism>
<protein>
    <recommendedName>
        <fullName evidence="2">DUF6534 domain-containing protein</fullName>
    </recommendedName>
</protein>
<keyword evidence="1" id="KW-0472">Membrane</keyword>
<feature type="transmembrane region" description="Helical" evidence="1">
    <location>
        <begin position="196"/>
        <end position="214"/>
    </location>
</feature>
<dbReference type="InterPro" id="IPR045339">
    <property type="entry name" value="DUF6534"/>
</dbReference>
<dbReference type="AlphaFoldDB" id="A0AAD6VEI8"/>
<dbReference type="PANTHER" id="PTHR40465:SF1">
    <property type="entry name" value="DUF6534 DOMAIN-CONTAINING PROTEIN"/>
    <property type="match status" value="1"/>
</dbReference>
<evidence type="ECO:0000256" key="1">
    <source>
        <dbReference type="SAM" id="Phobius"/>
    </source>
</evidence>
<dbReference type="Proteomes" id="UP001219525">
    <property type="component" value="Unassembled WGS sequence"/>
</dbReference>
<sequence>MSGSLPSTLGALLLGGLFASVLGGMVNLQGMLYYRSYKKDPSSIKLLVFAVWLLDNLHTGFIWGALWIALINRNGDTDTDPIPWCIALTLIITAVVTFLVQCFFAHRVYLISRRNLFMTVPVLALTLLRLVASCISTWKMLHNLSYHLFRVHALWVFTLGLAVSSVVDILLTSLLVYLFRTNRTETGHLNQTIDTLILYGVEAGSITWCIPTFVQENMALNEFLALAHLFPWFFGSLCHTISFFWASMLSSENCMPTHCWQPSILAKAFVMARDFLARGPQSFILSAVPNIWLIQLSTLV</sequence>
<feature type="transmembrane region" description="Helical" evidence="1">
    <location>
        <begin position="81"/>
        <end position="104"/>
    </location>
</feature>
<feature type="transmembrane region" description="Helical" evidence="1">
    <location>
        <begin position="153"/>
        <end position="176"/>
    </location>
</feature>
<keyword evidence="4" id="KW-1185">Reference proteome</keyword>
<reference evidence="3" key="1">
    <citation type="submission" date="2023-03" db="EMBL/GenBank/DDBJ databases">
        <title>Massive genome expansion in bonnet fungi (Mycena s.s.) driven by repeated elements and novel gene families across ecological guilds.</title>
        <authorList>
            <consortium name="Lawrence Berkeley National Laboratory"/>
            <person name="Harder C.B."/>
            <person name="Miyauchi S."/>
            <person name="Viragh M."/>
            <person name="Kuo A."/>
            <person name="Thoen E."/>
            <person name="Andreopoulos B."/>
            <person name="Lu D."/>
            <person name="Skrede I."/>
            <person name="Drula E."/>
            <person name="Henrissat B."/>
            <person name="Morin E."/>
            <person name="Kohler A."/>
            <person name="Barry K."/>
            <person name="LaButti K."/>
            <person name="Morin E."/>
            <person name="Salamov A."/>
            <person name="Lipzen A."/>
            <person name="Mereny Z."/>
            <person name="Hegedus B."/>
            <person name="Baldrian P."/>
            <person name="Stursova M."/>
            <person name="Weitz H."/>
            <person name="Taylor A."/>
            <person name="Grigoriev I.V."/>
            <person name="Nagy L.G."/>
            <person name="Martin F."/>
            <person name="Kauserud H."/>
        </authorList>
    </citation>
    <scope>NUCLEOTIDE SEQUENCE</scope>
    <source>
        <strain evidence="3">9144</strain>
    </source>
</reference>
<name>A0AAD6VEI8_9AGAR</name>
<feature type="transmembrane region" description="Helical" evidence="1">
    <location>
        <begin position="116"/>
        <end position="141"/>
    </location>
</feature>
<proteinExistence type="predicted"/>
<evidence type="ECO:0000259" key="2">
    <source>
        <dbReference type="Pfam" id="PF20152"/>
    </source>
</evidence>
<comment type="caution">
    <text evidence="3">The sequence shown here is derived from an EMBL/GenBank/DDBJ whole genome shotgun (WGS) entry which is preliminary data.</text>
</comment>
<evidence type="ECO:0000313" key="3">
    <source>
        <dbReference type="EMBL" id="KAJ7207506.1"/>
    </source>
</evidence>
<keyword evidence="1" id="KW-1133">Transmembrane helix</keyword>
<dbReference type="EMBL" id="JARJCW010000036">
    <property type="protein sequence ID" value="KAJ7207506.1"/>
    <property type="molecule type" value="Genomic_DNA"/>
</dbReference>